<feature type="transmembrane region" description="Helical" evidence="7">
    <location>
        <begin position="127"/>
        <end position="148"/>
    </location>
</feature>
<organism evidence="9 10">
    <name type="scientific">Penicillium steckii</name>
    <dbReference type="NCBI Taxonomy" id="303698"/>
    <lineage>
        <taxon>Eukaryota</taxon>
        <taxon>Fungi</taxon>
        <taxon>Dikarya</taxon>
        <taxon>Ascomycota</taxon>
        <taxon>Pezizomycotina</taxon>
        <taxon>Eurotiomycetes</taxon>
        <taxon>Eurotiomycetidae</taxon>
        <taxon>Eurotiales</taxon>
        <taxon>Aspergillaceae</taxon>
        <taxon>Penicillium</taxon>
    </lineage>
</organism>
<comment type="similarity">
    <text evidence="5">Belongs to the SAT4 family.</text>
</comment>
<evidence type="ECO:0000259" key="8">
    <source>
        <dbReference type="Pfam" id="PF20684"/>
    </source>
</evidence>
<accession>A0A1V6T2U5</accession>
<keyword evidence="10" id="KW-1185">Reference proteome</keyword>
<dbReference type="Pfam" id="PF20684">
    <property type="entry name" value="Fung_rhodopsin"/>
    <property type="match status" value="1"/>
</dbReference>
<feature type="transmembrane region" description="Helical" evidence="7">
    <location>
        <begin position="15"/>
        <end position="36"/>
    </location>
</feature>
<evidence type="ECO:0000256" key="1">
    <source>
        <dbReference type="ARBA" id="ARBA00004141"/>
    </source>
</evidence>
<evidence type="ECO:0000313" key="9">
    <source>
        <dbReference type="EMBL" id="OQE20516.1"/>
    </source>
</evidence>
<keyword evidence="3 7" id="KW-1133">Transmembrane helix</keyword>
<feature type="transmembrane region" description="Helical" evidence="7">
    <location>
        <begin position="245"/>
        <end position="265"/>
    </location>
</feature>
<evidence type="ECO:0000313" key="10">
    <source>
        <dbReference type="Proteomes" id="UP000191285"/>
    </source>
</evidence>
<keyword evidence="4 7" id="KW-0472">Membrane</keyword>
<dbReference type="PANTHER" id="PTHR33048">
    <property type="entry name" value="PTH11-LIKE INTEGRAL MEMBRANE PROTEIN (AFU_ORTHOLOGUE AFUA_5G11245)"/>
    <property type="match status" value="1"/>
</dbReference>
<feature type="domain" description="Rhodopsin" evidence="8">
    <location>
        <begin position="32"/>
        <end position="270"/>
    </location>
</feature>
<feature type="transmembrane region" description="Helical" evidence="7">
    <location>
        <begin position="93"/>
        <end position="115"/>
    </location>
</feature>
<feature type="transmembrane region" description="Helical" evidence="7">
    <location>
        <begin position="171"/>
        <end position="194"/>
    </location>
</feature>
<comment type="subcellular location">
    <subcellularLocation>
        <location evidence="1">Membrane</location>
        <topology evidence="1">Multi-pass membrane protein</topology>
    </subcellularLocation>
</comment>
<sequence length="376" mass="42204">MAYISAENGSLQPTFLAVMAVLLFLSTMSVAMRLYCRLFLVHQHGLDDYLILAGLFVTIAMGIMNGFHISLGTGRHWEDLPLGEILIPTLKHWYVYQLVYPLAIGMVKFSILAQYHRIFPVKRFRIAVYAMCAFVFVYTIVTIFVNAFECHSKPWRAWDPSFPTGCNNLQAAYFSTAGINIFTDLVILVMPLPLIMKLNLNKRRKYALIAIFMIGAFASAASIARLQALYTYTTTTDISYDAIQILLWSQIEVNVAIISASAPSLRPMFASIFKSSSYDRSYNYRNTSGNPYGAYGTGRSHHHHRRSMRTGTSGAIELHSRDDGIDHNGNGLSVDISSGNSPRRDGSTEFILNPNEHITKTVVVEMKSENRKEIVT</sequence>
<evidence type="ECO:0000256" key="5">
    <source>
        <dbReference type="ARBA" id="ARBA00038359"/>
    </source>
</evidence>
<dbReference type="AlphaFoldDB" id="A0A1V6T2U5"/>
<evidence type="ECO:0000256" key="6">
    <source>
        <dbReference type="SAM" id="MobiDB-lite"/>
    </source>
</evidence>
<dbReference type="STRING" id="303698.A0A1V6T2U5"/>
<dbReference type="PANTHER" id="PTHR33048:SF123">
    <property type="entry name" value="INTEGRAL MEMBRANE PROTEIN"/>
    <property type="match status" value="1"/>
</dbReference>
<comment type="caution">
    <text evidence="9">The sequence shown here is derived from an EMBL/GenBank/DDBJ whole genome shotgun (WGS) entry which is preliminary data.</text>
</comment>
<feature type="transmembrane region" description="Helical" evidence="7">
    <location>
        <begin position="206"/>
        <end position="225"/>
    </location>
</feature>
<evidence type="ECO:0000256" key="2">
    <source>
        <dbReference type="ARBA" id="ARBA00022692"/>
    </source>
</evidence>
<feature type="region of interest" description="Disordered" evidence="6">
    <location>
        <begin position="321"/>
        <end position="346"/>
    </location>
</feature>
<feature type="transmembrane region" description="Helical" evidence="7">
    <location>
        <begin position="48"/>
        <end position="73"/>
    </location>
</feature>
<reference evidence="10" key="1">
    <citation type="journal article" date="2017" name="Nat. Microbiol.">
        <title>Global analysis of biosynthetic gene clusters reveals vast potential of secondary metabolite production in Penicillium species.</title>
        <authorList>
            <person name="Nielsen J.C."/>
            <person name="Grijseels S."/>
            <person name="Prigent S."/>
            <person name="Ji B."/>
            <person name="Dainat J."/>
            <person name="Nielsen K.F."/>
            <person name="Frisvad J.C."/>
            <person name="Workman M."/>
            <person name="Nielsen J."/>
        </authorList>
    </citation>
    <scope>NUCLEOTIDE SEQUENCE [LARGE SCALE GENOMIC DNA]</scope>
    <source>
        <strain evidence="10">IBT 24891</strain>
    </source>
</reference>
<dbReference type="GO" id="GO:0016020">
    <property type="term" value="C:membrane"/>
    <property type="evidence" value="ECO:0007669"/>
    <property type="project" value="UniProtKB-SubCell"/>
</dbReference>
<dbReference type="EMBL" id="MLKD01000013">
    <property type="protein sequence ID" value="OQE20516.1"/>
    <property type="molecule type" value="Genomic_DNA"/>
</dbReference>
<protein>
    <recommendedName>
        <fullName evidence="8">Rhodopsin domain-containing protein</fullName>
    </recommendedName>
</protein>
<keyword evidence="2 7" id="KW-0812">Transmembrane</keyword>
<gene>
    <name evidence="9" type="ORF">PENSTE_c013G03877</name>
</gene>
<evidence type="ECO:0000256" key="7">
    <source>
        <dbReference type="SAM" id="Phobius"/>
    </source>
</evidence>
<proteinExistence type="inferred from homology"/>
<dbReference type="InterPro" id="IPR049326">
    <property type="entry name" value="Rhodopsin_dom_fungi"/>
</dbReference>
<dbReference type="Proteomes" id="UP000191285">
    <property type="component" value="Unassembled WGS sequence"/>
</dbReference>
<name>A0A1V6T2U5_9EURO</name>
<dbReference type="InterPro" id="IPR052337">
    <property type="entry name" value="SAT4-like"/>
</dbReference>
<evidence type="ECO:0000256" key="3">
    <source>
        <dbReference type="ARBA" id="ARBA00022989"/>
    </source>
</evidence>
<dbReference type="OrthoDB" id="5329176at2759"/>
<evidence type="ECO:0000256" key="4">
    <source>
        <dbReference type="ARBA" id="ARBA00023136"/>
    </source>
</evidence>